<feature type="compositionally biased region" description="Low complexity" evidence="1">
    <location>
        <begin position="104"/>
        <end position="117"/>
    </location>
</feature>
<feature type="compositionally biased region" description="Pro residues" evidence="1">
    <location>
        <begin position="118"/>
        <end position="127"/>
    </location>
</feature>
<sequence length="228" mass="23670">MGAVVLADPGGGARSGSWRRFALPALLVLGWVGLFAYSAAYLTEDLPFRPTAPEASPSAGGAAGPRATARRVVMLDAPDPGAPAEDPPGQTAMAAPTAPPPPQAATAMPGAAANARPAPHPAPAPAPAPVAAEYVGVWGPTPEACGTRSRRRGYIPATITQDRARAGRTICLFHDMRRVGSAWVAAAECSDRGRRWSSQVRLLVDGEHLTWSSNRGTSTYTRCSRRAG</sequence>
<dbReference type="RefSeq" id="WP_043758787.1">
    <property type="nucleotide sequence ID" value="NZ_CP003811.1"/>
</dbReference>
<dbReference type="HOGENOM" id="CLU_1223565_0_0_5"/>
<keyword evidence="2" id="KW-0472">Membrane</keyword>
<keyword evidence="2" id="KW-0812">Transmembrane</keyword>
<reference evidence="3 4" key="1">
    <citation type="journal article" date="2014" name="PLoS ONE">
        <title>Genome Information of Methylobacterium oryzae, a Plant-Probiotic Methylotroph in the Phyllosphere.</title>
        <authorList>
            <person name="Kwak M.J."/>
            <person name="Jeong H."/>
            <person name="Madhaiyan M."/>
            <person name="Lee Y."/>
            <person name="Sa T.M."/>
            <person name="Oh T.K."/>
            <person name="Kim J.F."/>
        </authorList>
    </citation>
    <scope>NUCLEOTIDE SEQUENCE [LARGE SCALE GENOMIC DNA]</scope>
    <source>
        <strain evidence="3 4">CBMB20</strain>
    </source>
</reference>
<dbReference type="Proteomes" id="UP000029492">
    <property type="component" value="Chromosome"/>
</dbReference>
<dbReference type="eggNOG" id="ENOG50349WW">
    <property type="taxonomic scope" value="Bacteria"/>
</dbReference>
<dbReference type="KEGG" id="mor:MOC_3945"/>
<evidence type="ECO:0000313" key="3">
    <source>
        <dbReference type="EMBL" id="AIQ91700.1"/>
    </source>
</evidence>
<evidence type="ECO:0000256" key="2">
    <source>
        <dbReference type="SAM" id="Phobius"/>
    </source>
</evidence>
<evidence type="ECO:0000313" key="4">
    <source>
        <dbReference type="Proteomes" id="UP000029492"/>
    </source>
</evidence>
<feature type="transmembrane region" description="Helical" evidence="2">
    <location>
        <begin position="21"/>
        <end position="42"/>
    </location>
</feature>
<dbReference type="AlphaFoldDB" id="A0A089NYU4"/>
<evidence type="ECO:0000256" key="1">
    <source>
        <dbReference type="SAM" id="MobiDB-lite"/>
    </source>
</evidence>
<dbReference type="EMBL" id="CP003811">
    <property type="protein sequence ID" value="AIQ91700.1"/>
    <property type="molecule type" value="Genomic_DNA"/>
</dbReference>
<keyword evidence="4" id="KW-1185">Reference proteome</keyword>
<protein>
    <submittedName>
        <fullName evidence="3">Protein of unassigned function</fullName>
    </submittedName>
</protein>
<keyword evidence="2" id="KW-1133">Transmembrane helix</keyword>
<gene>
    <name evidence="3" type="ORF">MOC_3945</name>
</gene>
<accession>A0A089NYU4</accession>
<name>A0A089NYU4_9HYPH</name>
<feature type="region of interest" description="Disordered" evidence="1">
    <location>
        <begin position="77"/>
        <end position="127"/>
    </location>
</feature>
<feature type="compositionally biased region" description="Low complexity" evidence="1">
    <location>
        <begin position="77"/>
        <end position="96"/>
    </location>
</feature>
<organism evidence="3 4">
    <name type="scientific">Methylobacterium oryzae CBMB20</name>
    <dbReference type="NCBI Taxonomy" id="693986"/>
    <lineage>
        <taxon>Bacteria</taxon>
        <taxon>Pseudomonadati</taxon>
        <taxon>Pseudomonadota</taxon>
        <taxon>Alphaproteobacteria</taxon>
        <taxon>Hyphomicrobiales</taxon>
        <taxon>Methylobacteriaceae</taxon>
        <taxon>Methylobacterium</taxon>
    </lineage>
</organism>
<proteinExistence type="predicted"/>